<protein>
    <submittedName>
        <fullName evidence="2">Uncharacterized protein</fullName>
    </submittedName>
</protein>
<gene>
    <name evidence="2" type="primary">ORF3132</name>
</gene>
<feature type="non-terminal residue" evidence="2">
    <location>
        <position position="1"/>
    </location>
</feature>
<evidence type="ECO:0000313" key="2">
    <source>
        <dbReference type="EMBL" id="CEK48116.1"/>
    </source>
</evidence>
<dbReference type="EMBL" id="HACG01001251">
    <property type="protein sequence ID" value="CEK48116.1"/>
    <property type="molecule type" value="Transcribed_RNA"/>
</dbReference>
<reference evidence="2" key="1">
    <citation type="submission" date="2014-12" db="EMBL/GenBank/DDBJ databases">
        <title>Insight into the proteome of Arion vulgaris.</title>
        <authorList>
            <person name="Aradska J."/>
            <person name="Bulat T."/>
            <person name="Smidak R."/>
            <person name="Sarate P."/>
            <person name="Gangsoo J."/>
            <person name="Sialana F."/>
            <person name="Bilban M."/>
            <person name="Lubec G."/>
        </authorList>
    </citation>
    <scope>NUCLEOTIDE SEQUENCE</scope>
    <source>
        <tissue evidence="2">Skin</tissue>
    </source>
</reference>
<feature type="compositionally biased region" description="Polar residues" evidence="1">
    <location>
        <begin position="49"/>
        <end position="62"/>
    </location>
</feature>
<organism evidence="2">
    <name type="scientific">Arion vulgaris</name>
    <dbReference type="NCBI Taxonomy" id="1028688"/>
    <lineage>
        <taxon>Eukaryota</taxon>
        <taxon>Metazoa</taxon>
        <taxon>Spiralia</taxon>
        <taxon>Lophotrochozoa</taxon>
        <taxon>Mollusca</taxon>
        <taxon>Gastropoda</taxon>
        <taxon>Heterobranchia</taxon>
        <taxon>Euthyneura</taxon>
        <taxon>Panpulmonata</taxon>
        <taxon>Eupulmonata</taxon>
        <taxon>Stylommatophora</taxon>
        <taxon>Helicina</taxon>
        <taxon>Arionoidea</taxon>
        <taxon>Arionidae</taxon>
        <taxon>Arion</taxon>
    </lineage>
</organism>
<evidence type="ECO:0000256" key="1">
    <source>
        <dbReference type="SAM" id="MobiDB-lite"/>
    </source>
</evidence>
<proteinExistence type="predicted"/>
<accession>A0A0B6XX38</accession>
<feature type="region of interest" description="Disordered" evidence="1">
    <location>
        <begin position="1"/>
        <end position="62"/>
    </location>
</feature>
<name>A0A0B6XX38_9EUPU</name>
<dbReference type="AlphaFoldDB" id="A0A0B6XX38"/>
<sequence length="118" mass="12904">LNNGSGSDAVVDNKEHPGSITSASKESSAEFPARNHQQVAGAAEPTYMTVDNTPSTLSSPWQQSKVLKGGNITQKKRPKVERELGPREQLMIAIRTFSKRELNSVPIEKTRWTNSALS</sequence>